<reference evidence="3 5" key="2">
    <citation type="submission" date="2018-06" db="EMBL/GenBank/DDBJ databases">
        <authorList>
            <consortium name="Pathogen Informatics"/>
            <person name="Doyle S."/>
        </authorList>
    </citation>
    <scope>NUCLEOTIDE SEQUENCE [LARGE SCALE GENOMIC DNA]</scope>
    <source>
        <strain evidence="3 5">NCTC13492</strain>
    </source>
</reference>
<evidence type="ECO:0000313" key="4">
    <source>
        <dbReference type="Proteomes" id="UP000199426"/>
    </source>
</evidence>
<keyword evidence="1" id="KW-1133">Transmembrane helix</keyword>
<protein>
    <submittedName>
        <fullName evidence="3">Uncharacterized protein</fullName>
    </submittedName>
</protein>
<evidence type="ECO:0000256" key="1">
    <source>
        <dbReference type="SAM" id="Phobius"/>
    </source>
</evidence>
<dbReference type="Proteomes" id="UP000199426">
    <property type="component" value="Unassembled WGS sequence"/>
</dbReference>
<dbReference type="STRING" id="445960.SAMN05421542_3428"/>
<evidence type="ECO:0000313" key="5">
    <source>
        <dbReference type="Proteomes" id="UP000251670"/>
    </source>
</evidence>
<organism evidence="3 5">
    <name type="scientific">Chryseobacterium jejuense</name>
    <dbReference type="NCBI Taxonomy" id="445960"/>
    <lineage>
        <taxon>Bacteria</taxon>
        <taxon>Pseudomonadati</taxon>
        <taxon>Bacteroidota</taxon>
        <taxon>Flavobacteriia</taxon>
        <taxon>Flavobacteriales</taxon>
        <taxon>Weeksellaceae</taxon>
        <taxon>Chryseobacterium group</taxon>
        <taxon>Chryseobacterium</taxon>
    </lineage>
</organism>
<reference evidence="2 4" key="1">
    <citation type="submission" date="2016-10" db="EMBL/GenBank/DDBJ databases">
        <authorList>
            <person name="Varghese N."/>
            <person name="Submissions S."/>
        </authorList>
    </citation>
    <scope>NUCLEOTIDE SEQUENCE [LARGE SCALE GENOMIC DNA]</scope>
    <source>
        <strain evidence="2 4">DSM 19299</strain>
    </source>
</reference>
<name>A0A2X2WYZ2_CHRJE</name>
<dbReference type="EMBL" id="UAWB01000012">
    <property type="protein sequence ID" value="SQB45928.1"/>
    <property type="molecule type" value="Genomic_DNA"/>
</dbReference>
<proteinExistence type="predicted"/>
<keyword evidence="1" id="KW-0472">Membrane</keyword>
<keyword evidence="4" id="KW-1185">Reference proteome</keyword>
<evidence type="ECO:0000313" key="3">
    <source>
        <dbReference type="EMBL" id="SQB45928.1"/>
    </source>
</evidence>
<sequence>MLSLDKRNKYNIKTTAFTVVLFYLIQAKGFVSVFFVSAKSGDFAQLW</sequence>
<accession>A0A2X2WYZ2</accession>
<dbReference type="Proteomes" id="UP000251670">
    <property type="component" value="Unassembled WGS sequence"/>
</dbReference>
<dbReference type="AlphaFoldDB" id="A0A2X2WYZ2"/>
<feature type="transmembrane region" description="Helical" evidence="1">
    <location>
        <begin position="12"/>
        <end position="38"/>
    </location>
</feature>
<dbReference type="EMBL" id="FNEG01000005">
    <property type="protein sequence ID" value="SDJ39704.1"/>
    <property type="molecule type" value="Genomic_DNA"/>
</dbReference>
<evidence type="ECO:0000313" key="2">
    <source>
        <dbReference type="EMBL" id="SDJ39704.1"/>
    </source>
</evidence>
<gene>
    <name evidence="3" type="ORF">NCTC13492_02990</name>
    <name evidence="2" type="ORF">SAMN05421542_3428</name>
</gene>
<keyword evidence="1" id="KW-0812">Transmembrane</keyword>